<dbReference type="EMBL" id="BAABKB010000029">
    <property type="protein sequence ID" value="GAA5026265.1"/>
    <property type="molecule type" value="Genomic_DNA"/>
</dbReference>
<dbReference type="Proteomes" id="UP001501759">
    <property type="component" value="Unassembled WGS sequence"/>
</dbReference>
<reference evidence="3" key="1">
    <citation type="journal article" date="2019" name="Int. J. Syst. Evol. Microbiol.">
        <title>The Global Catalogue of Microorganisms (GCM) 10K type strain sequencing project: providing services to taxonomists for standard genome sequencing and annotation.</title>
        <authorList>
            <consortium name="The Broad Institute Genomics Platform"/>
            <consortium name="The Broad Institute Genome Sequencing Center for Infectious Disease"/>
            <person name="Wu L."/>
            <person name="Ma J."/>
        </authorList>
    </citation>
    <scope>NUCLEOTIDE SEQUENCE [LARGE SCALE GENOMIC DNA]</scope>
    <source>
        <strain evidence="3">JCM 18409</strain>
    </source>
</reference>
<keyword evidence="3" id="KW-1185">Reference proteome</keyword>
<comment type="caution">
    <text evidence="2">The sequence shown here is derived from an EMBL/GenBank/DDBJ whole genome shotgun (WGS) entry which is preliminary data.</text>
</comment>
<evidence type="ECO:0000256" key="1">
    <source>
        <dbReference type="SAM" id="MobiDB-lite"/>
    </source>
</evidence>
<gene>
    <name evidence="2" type="ORF">GCM10023335_61810</name>
</gene>
<feature type="region of interest" description="Disordered" evidence="1">
    <location>
        <begin position="37"/>
        <end position="63"/>
    </location>
</feature>
<organism evidence="2 3">
    <name type="scientific">Streptomyces siamensis</name>
    <dbReference type="NCBI Taxonomy" id="1274986"/>
    <lineage>
        <taxon>Bacteria</taxon>
        <taxon>Bacillati</taxon>
        <taxon>Actinomycetota</taxon>
        <taxon>Actinomycetes</taxon>
        <taxon>Kitasatosporales</taxon>
        <taxon>Streptomycetaceae</taxon>
        <taxon>Streptomyces</taxon>
    </lineage>
</organism>
<accession>A0ABP9JAV1</accession>
<evidence type="ECO:0000313" key="3">
    <source>
        <dbReference type="Proteomes" id="UP001501759"/>
    </source>
</evidence>
<protein>
    <submittedName>
        <fullName evidence="2">Uncharacterized protein</fullName>
    </submittedName>
</protein>
<name>A0ABP9JAV1_9ACTN</name>
<sequence>MAFVMGTGGSVDAAGSLTSSASLASFASGAPGFGGPCSIGSGVDGMSDTGPPPNRQRTAHGTP</sequence>
<evidence type="ECO:0000313" key="2">
    <source>
        <dbReference type="EMBL" id="GAA5026265.1"/>
    </source>
</evidence>
<proteinExistence type="predicted"/>